<sequence>MRETQYDQLQEKLYYEKLENGLQIYIMPKPEFNQAFATFSTKYGSIDREFVVPGQNEPVIVPDGIAHFLEHKMFEEEEGDVFQDFAKYGASANAFTSFDMTTYLFSATDHLKENLETLLDFVQRPYLTDENVEKEKGIIGQEIQMYDDNPDWRSYFGVLQGLFKNHPIRIDIAGTIESIAKITKETLMDCYKTFYHPSNMLLFLVGPFEPEETVKLVADNQARKKISPQGEIKRIFPEEPTEAAHPRMEVKLSVSIPRCLFGFKEVNPGVSGRDLLLRELATAVGFDTLFSRSADLFNRLFNEGLIDKGFSWEYEVSEAYGFSVIGGNTKDPDRLMTIINEELAKVRQNGVAKESFETSRKKLIGKFLEGMDSPRYIARNFTSYRFKDADFFDSIKVLEELTHEQVNQRMAEHFEPKAQTVSLVLPNS</sequence>
<dbReference type="Proteomes" id="UP001596002">
    <property type="component" value="Unassembled WGS sequence"/>
</dbReference>
<dbReference type="Pfam" id="PF05193">
    <property type="entry name" value="Peptidase_M16_C"/>
    <property type="match status" value="1"/>
</dbReference>
<dbReference type="InterPro" id="IPR011765">
    <property type="entry name" value="Pept_M16_N"/>
</dbReference>
<evidence type="ECO:0000259" key="1">
    <source>
        <dbReference type="Pfam" id="PF00675"/>
    </source>
</evidence>
<name>A0ABV9Q3U2_9BACL</name>
<dbReference type="NCBIfam" id="NF047421">
    <property type="entry name" value="YfmH_fam"/>
    <property type="match status" value="1"/>
</dbReference>
<dbReference type="EMBL" id="JBHSHC010000096">
    <property type="protein sequence ID" value="MFC4768127.1"/>
    <property type="molecule type" value="Genomic_DNA"/>
</dbReference>
<organism evidence="3 4">
    <name type="scientific">Effusibacillus consociatus</name>
    <dbReference type="NCBI Taxonomy" id="1117041"/>
    <lineage>
        <taxon>Bacteria</taxon>
        <taxon>Bacillati</taxon>
        <taxon>Bacillota</taxon>
        <taxon>Bacilli</taxon>
        <taxon>Bacillales</taxon>
        <taxon>Alicyclobacillaceae</taxon>
        <taxon>Effusibacillus</taxon>
    </lineage>
</organism>
<gene>
    <name evidence="3" type="primary">yfmH</name>
    <name evidence="3" type="ORF">ACFO8Q_12290</name>
</gene>
<evidence type="ECO:0000259" key="2">
    <source>
        <dbReference type="Pfam" id="PF05193"/>
    </source>
</evidence>
<dbReference type="RefSeq" id="WP_380026051.1">
    <property type="nucleotide sequence ID" value="NZ_JBHSHC010000096.1"/>
</dbReference>
<dbReference type="InterPro" id="IPR007863">
    <property type="entry name" value="Peptidase_M16_C"/>
</dbReference>
<protein>
    <submittedName>
        <fullName evidence="3">EF-P 5-aminopentanol modification-associated protein YfmH</fullName>
    </submittedName>
</protein>
<dbReference type="InterPro" id="IPR011249">
    <property type="entry name" value="Metalloenz_LuxS/M16"/>
</dbReference>
<reference evidence="4" key="1">
    <citation type="journal article" date="2019" name="Int. J. Syst. Evol. Microbiol.">
        <title>The Global Catalogue of Microorganisms (GCM) 10K type strain sequencing project: providing services to taxonomists for standard genome sequencing and annotation.</title>
        <authorList>
            <consortium name="The Broad Institute Genomics Platform"/>
            <consortium name="The Broad Institute Genome Sequencing Center for Infectious Disease"/>
            <person name="Wu L."/>
            <person name="Ma J."/>
        </authorList>
    </citation>
    <scope>NUCLEOTIDE SEQUENCE [LARGE SCALE GENOMIC DNA]</scope>
    <source>
        <strain evidence="4">WYCCWR 12678</strain>
    </source>
</reference>
<dbReference type="Gene3D" id="3.30.830.10">
    <property type="entry name" value="Metalloenzyme, LuxS/M16 peptidase-like"/>
    <property type="match status" value="2"/>
</dbReference>
<dbReference type="PANTHER" id="PTHR11851:SF134">
    <property type="entry name" value="ZINC-DEPENDENT PROTEASE"/>
    <property type="match status" value="1"/>
</dbReference>
<keyword evidence="4" id="KW-1185">Reference proteome</keyword>
<accession>A0ABV9Q3U2</accession>
<comment type="caution">
    <text evidence="3">The sequence shown here is derived from an EMBL/GenBank/DDBJ whole genome shotgun (WGS) entry which is preliminary data.</text>
</comment>
<dbReference type="Pfam" id="PF00675">
    <property type="entry name" value="Peptidase_M16"/>
    <property type="match status" value="1"/>
</dbReference>
<feature type="domain" description="Peptidase M16 C-terminal" evidence="2">
    <location>
        <begin position="181"/>
        <end position="363"/>
    </location>
</feature>
<feature type="domain" description="Peptidase M16 N-terminal" evidence="1">
    <location>
        <begin position="64"/>
        <end position="152"/>
    </location>
</feature>
<dbReference type="SUPFAM" id="SSF63411">
    <property type="entry name" value="LuxS/MPP-like metallohydrolase"/>
    <property type="match status" value="2"/>
</dbReference>
<evidence type="ECO:0000313" key="3">
    <source>
        <dbReference type="EMBL" id="MFC4768127.1"/>
    </source>
</evidence>
<dbReference type="PANTHER" id="PTHR11851">
    <property type="entry name" value="METALLOPROTEASE"/>
    <property type="match status" value="1"/>
</dbReference>
<proteinExistence type="predicted"/>
<dbReference type="InterPro" id="IPR050361">
    <property type="entry name" value="MPP/UQCRC_Complex"/>
</dbReference>
<evidence type="ECO:0000313" key="4">
    <source>
        <dbReference type="Proteomes" id="UP001596002"/>
    </source>
</evidence>